<evidence type="ECO:0000259" key="1">
    <source>
        <dbReference type="Pfam" id="PF13452"/>
    </source>
</evidence>
<name>A0A383D1J9_9ZZZZ</name>
<feature type="domain" description="FAS1-like dehydratase" evidence="1">
    <location>
        <begin position="8"/>
        <end position="133"/>
    </location>
</feature>
<dbReference type="InterPro" id="IPR039569">
    <property type="entry name" value="FAS1-like_DH_region"/>
</dbReference>
<dbReference type="Gene3D" id="3.10.129.10">
    <property type="entry name" value="Hotdog Thioesterase"/>
    <property type="match status" value="1"/>
</dbReference>
<gene>
    <name evidence="2" type="ORF">METZ01_LOCUS490997</name>
</gene>
<sequence length="133" mass="14200">MPAHTGAVGSALDISKTIVTSRRALAYAAGIMDTNALVFDDDRPGGIIAPPQFCVSLEWPVVNGHLSRRVAGMSQEEYIRSVHACQDSIFHEAIHPGMKLTTTGTLVGIRRTRAGALTLCKLTTVNTETGEPI</sequence>
<reference evidence="2" key="1">
    <citation type="submission" date="2018-05" db="EMBL/GenBank/DDBJ databases">
        <authorList>
            <person name="Lanie J.A."/>
            <person name="Ng W.-L."/>
            <person name="Kazmierczak K.M."/>
            <person name="Andrzejewski T.M."/>
            <person name="Davidsen T.M."/>
            <person name="Wayne K.J."/>
            <person name="Tettelin H."/>
            <person name="Glass J.I."/>
            <person name="Rusch D."/>
            <person name="Podicherti R."/>
            <person name="Tsui H.-C.T."/>
            <person name="Winkler M.E."/>
        </authorList>
    </citation>
    <scope>NUCLEOTIDE SEQUENCE</scope>
</reference>
<dbReference type="Pfam" id="PF13452">
    <property type="entry name" value="FAS1_DH_region"/>
    <property type="match status" value="1"/>
</dbReference>
<organism evidence="2">
    <name type="scientific">marine metagenome</name>
    <dbReference type="NCBI Taxonomy" id="408172"/>
    <lineage>
        <taxon>unclassified sequences</taxon>
        <taxon>metagenomes</taxon>
        <taxon>ecological metagenomes</taxon>
    </lineage>
</organism>
<proteinExistence type="predicted"/>
<protein>
    <recommendedName>
        <fullName evidence="1">FAS1-like dehydratase domain-containing protein</fullName>
    </recommendedName>
</protein>
<dbReference type="AlphaFoldDB" id="A0A383D1J9"/>
<dbReference type="InterPro" id="IPR029069">
    <property type="entry name" value="HotDog_dom_sf"/>
</dbReference>
<evidence type="ECO:0000313" key="2">
    <source>
        <dbReference type="EMBL" id="SVE38143.1"/>
    </source>
</evidence>
<accession>A0A383D1J9</accession>
<feature type="non-terminal residue" evidence="2">
    <location>
        <position position="133"/>
    </location>
</feature>
<dbReference type="SUPFAM" id="SSF54637">
    <property type="entry name" value="Thioesterase/thiol ester dehydrase-isomerase"/>
    <property type="match status" value="1"/>
</dbReference>
<dbReference type="EMBL" id="UINC01213392">
    <property type="protein sequence ID" value="SVE38143.1"/>
    <property type="molecule type" value="Genomic_DNA"/>
</dbReference>